<reference evidence="2 3" key="1">
    <citation type="submission" date="2016-04" db="EMBL/GenBank/DDBJ databases">
        <title>A degradative enzymes factory behind the ericoid mycorrhizal symbiosis.</title>
        <authorList>
            <consortium name="DOE Joint Genome Institute"/>
            <person name="Martino E."/>
            <person name="Morin E."/>
            <person name="Grelet G."/>
            <person name="Kuo A."/>
            <person name="Kohler A."/>
            <person name="Daghino S."/>
            <person name="Barry K."/>
            <person name="Choi C."/>
            <person name="Cichocki N."/>
            <person name="Clum A."/>
            <person name="Copeland A."/>
            <person name="Hainaut M."/>
            <person name="Haridas S."/>
            <person name="Labutti K."/>
            <person name="Lindquist E."/>
            <person name="Lipzen A."/>
            <person name="Khouja H.-R."/>
            <person name="Murat C."/>
            <person name="Ohm R."/>
            <person name="Olson A."/>
            <person name="Spatafora J."/>
            <person name="Veneault-Fourrey C."/>
            <person name="Henrissat B."/>
            <person name="Grigoriev I."/>
            <person name="Martin F."/>
            <person name="Perotto S."/>
        </authorList>
    </citation>
    <scope>NUCLEOTIDE SEQUENCE [LARGE SCALE GENOMIC DNA]</scope>
    <source>
        <strain evidence="2 3">F</strain>
    </source>
</reference>
<sequence length="116" mass="12712">MKLTSVLALTTSCFQAVTCAPQGTPLALPLLVDFYPNITYGGDKYYAASGPYSTCLGVPGNLESIIKSIKLGPNVKECTFYDDAVCTRVKEKYKVYRKDEPKITLSPVLSLDYTEV</sequence>
<dbReference type="AlphaFoldDB" id="A0A2J6QRL1"/>
<keyword evidence="1" id="KW-0732">Signal</keyword>
<keyword evidence="3" id="KW-1185">Reference proteome</keyword>
<dbReference type="Proteomes" id="UP000235786">
    <property type="component" value="Unassembled WGS sequence"/>
</dbReference>
<organism evidence="2 3">
    <name type="scientific">Hyaloscypha variabilis (strain UAMH 11265 / GT02V1 / F)</name>
    <name type="common">Meliniomyces variabilis</name>
    <dbReference type="NCBI Taxonomy" id="1149755"/>
    <lineage>
        <taxon>Eukaryota</taxon>
        <taxon>Fungi</taxon>
        <taxon>Dikarya</taxon>
        <taxon>Ascomycota</taxon>
        <taxon>Pezizomycotina</taxon>
        <taxon>Leotiomycetes</taxon>
        <taxon>Helotiales</taxon>
        <taxon>Hyaloscyphaceae</taxon>
        <taxon>Hyaloscypha</taxon>
        <taxon>Hyaloscypha variabilis</taxon>
    </lineage>
</organism>
<proteinExistence type="predicted"/>
<protein>
    <submittedName>
        <fullName evidence="2">Uncharacterized protein</fullName>
    </submittedName>
</protein>
<feature type="signal peptide" evidence="1">
    <location>
        <begin position="1"/>
        <end position="19"/>
    </location>
</feature>
<evidence type="ECO:0000313" key="2">
    <source>
        <dbReference type="EMBL" id="PMD28897.1"/>
    </source>
</evidence>
<gene>
    <name evidence="2" type="ORF">L207DRAFT_593972</name>
</gene>
<accession>A0A2J6QRL1</accession>
<evidence type="ECO:0000313" key="3">
    <source>
        <dbReference type="Proteomes" id="UP000235786"/>
    </source>
</evidence>
<evidence type="ECO:0000256" key="1">
    <source>
        <dbReference type="SAM" id="SignalP"/>
    </source>
</evidence>
<dbReference type="OrthoDB" id="10302695at2759"/>
<dbReference type="EMBL" id="KZ613981">
    <property type="protein sequence ID" value="PMD28897.1"/>
    <property type="molecule type" value="Genomic_DNA"/>
</dbReference>
<name>A0A2J6QRL1_HYAVF</name>
<feature type="chain" id="PRO_5014362488" evidence="1">
    <location>
        <begin position="20"/>
        <end position="116"/>
    </location>
</feature>